<dbReference type="Gene3D" id="1.10.10.10">
    <property type="entry name" value="Winged helix-like DNA-binding domain superfamily/Winged helix DNA-binding domain"/>
    <property type="match status" value="1"/>
</dbReference>
<dbReference type="InterPro" id="IPR005650">
    <property type="entry name" value="BlaI_family"/>
</dbReference>
<evidence type="ECO:0000256" key="4">
    <source>
        <dbReference type="ARBA" id="ARBA00023163"/>
    </source>
</evidence>
<dbReference type="EMBL" id="CP036318">
    <property type="protein sequence ID" value="QDV57188.1"/>
    <property type="molecule type" value="Genomic_DNA"/>
</dbReference>
<proteinExistence type="inferred from homology"/>
<name>A0A518IVS4_9BACT</name>
<reference evidence="5 6" key="1">
    <citation type="submission" date="2019-02" db="EMBL/GenBank/DDBJ databases">
        <title>Deep-cultivation of Planctomycetes and their phenomic and genomic characterization uncovers novel biology.</title>
        <authorList>
            <person name="Wiegand S."/>
            <person name="Jogler M."/>
            <person name="Boedeker C."/>
            <person name="Pinto D."/>
            <person name="Vollmers J."/>
            <person name="Rivas-Marin E."/>
            <person name="Kohn T."/>
            <person name="Peeters S.H."/>
            <person name="Heuer A."/>
            <person name="Rast P."/>
            <person name="Oberbeckmann S."/>
            <person name="Bunk B."/>
            <person name="Jeske O."/>
            <person name="Meyerdierks A."/>
            <person name="Storesund J.E."/>
            <person name="Kallscheuer N."/>
            <person name="Luecker S."/>
            <person name="Lage O.M."/>
            <person name="Pohl T."/>
            <person name="Merkel B.J."/>
            <person name="Hornburger P."/>
            <person name="Mueller R.-W."/>
            <person name="Bruemmer F."/>
            <person name="Labrenz M."/>
            <person name="Spormann A.M."/>
            <person name="Op den Camp H."/>
            <person name="Overmann J."/>
            <person name="Amann R."/>
            <person name="Jetten M.S.M."/>
            <person name="Mascher T."/>
            <person name="Medema M.H."/>
            <person name="Devos D.P."/>
            <person name="Kaster A.-K."/>
            <person name="Ovreas L."/>
            <person name="Rohde M."/>
            <person name="Galperin M.Y."/>
            <person name="Jogler C."/>
        </authorList>
    </citation>
    <scope>NUCLEOTIDE SEQUENCE [LARGE SCALE GENOMIC DNA]</scope>
    <source>
        <strain evidence="5 6">Mal33</strain>
    </source>
</reference>
<gene>
    <name evidence="5" type="primary">blaI</name>
    <name evidence="5" type="ORF">Mal33_31900</name>
</gene>
<evidence type="ECO:0000256" key="1">
    <source>
        <dbReference type="ARBA" id="ARBA00011046"/>
    </source>
</evidence>
<dbReference type="Proteomes" id="UP000316770">
    <property type="component" value="Chromosome"/>
</dbReference>
<keyword evidence="3" id="KW-0238">DNA-binding</keyword>
<protein>
    <submittedName>
        <fullName evidence="5">Penicillinase repressor</fullName>
    </submittedName>
</protein>
<dbReference type="Gene3D" id="1.10.4040.10">
    <property type="entry name" value="Penicillinase repressor domain"/>
    <property type="match status" value="1"/>
</dbReference>
<dbReference type="Pfam" id="PF03965">
    <property type="entry name" value="Penicillinase_R"/>
    <property type="match status" value="1"/>
</dbReference>
<keyword evidence="6" id="KW-1185">Reference proteome</keyword>
<dbReference type="AlphaFoldDB" id="A0A518IVS4"/>
<dbReference type="GO" id="GO:0003677">
    <property type="term" value="F:DNA binding"/>
    <property type="evidence" value="ECO:0007669"/>
    <property type="project" value="UniProtKB-KW"/>
</dbReference>
<evidence type="ECO:0000256" key="3">
    <source>
        <dbReference type="ARBA" id="ARBA00023125"/>
    </source>
</evidence>
<dbReference type="GO" id="GO:0045892">
    <property type="term" value="P:negative regulation of DNA-templated transcription"/>
    <property type="evidence" value="ECO:0007669"/>
    <property type="project" value="InterPro"/>
</dbReference>
<accession>A0A518IVS4</accession>
<organism evidence="5 6">
    <name type="scientific">Rosistilla oblonga</name>
    <dbReference type="NCBI Taxonomy" id="2527990"/>
    <lineage>
        <taxon>Bacteria</taxon>
        <taxon>Pseudomonadati</taxon>
        <taxon>Planctomycetota</taxon>
        <taxon>Planctomycetia</taxon>
        <taxon>Pirellulales</taxon>
        <taxon>Pirellulaceae</taxon>
        <taxon>Rosistilla</taxon>
    </lineage>
</organism>
<evidence type="ECO:0000256" key="2">
    <source>
        <dbReference type="ARBA" id="ARBA00023015"/>
    </source>
</evidence>
<dbReference type="SUPFAM" id="SSF46785">
    <property type="entry name" value="Winged helix' DNA-binding domain"/>
    <property type="match status" value="1"/>
</dbReference>
<evidence type="ECO:0000313" key="6">
    <source>
        <dbReference type="Proteomes" id="UP000316770"/>
    </source>
</evidence>
<sequence>MNVIWGNEPTGIPDIVAQMPRELAYSTVMTTVRILCDKGFVRQCGKEGRAFIYESCVGRDEVRCSMVRDLAERLFGGSVKSMVMNMIQEETIDAQDLKDVKKMIRDLEARQ</sequence>
<keyword evidence="4" id="KW-0804">Transcription</keyword>
<dbReference type="InterPro" id="IPR036390">
    <property type="entry name" value="WH_DNA-bd_sf"/>
</dbReference>
<evidence type="ECO:0000313" key="5">
    <source>
        <dbReference type="EMBL" id="QDV57188.1"/>
    </source>
</evidence>
<dbReference type="PIRSF" id="PIRSF019455">
    <property type="entry name" value="CopR_AtkY"/>
    <property type="match status" value="1"/>
</dbReference>
<keyword evidence="2" id="KW-0805">Transcription regulation</keyword>
<dbReference type="InterPro" id="IPR036388">
    <property type="entry name" value="WH-like_DNA-bd_sf"/>
</dbReference>
<comment type="similarity">
    <text evidence="1">Belongs to the BlaI transcriptional regulatory family.</text>
</comment>